<dbReference type="EMBL" id="JAVRFL010000008">
    <property type="protein sequence ID" value="MDT0529046.1"/>
    <property type="molecule type" value="Genomic_DNA"/>
</dbReference>
<keyword evidence="4" id="KW-1185">Reference proteome</keyword>
<comment type="caution">
    <text evidence="3">The sequence shown here is derived from an EMBL/GenBank/DDBJ whole genome shotgun (WGS) entry which is preliminary data.</text>
</comment>
<evidence type="ECO:0000313" key="3">
    <source>
        <dbReference type="EMBL" id="MDT0529046.1"/>
    </source>
</evidence>
<dbReference type="InterPro" id="IPR006311">
    <property type="entry name" value="TAT_signal"/>
</dbReference>
<accession>A0ABU2WUL5</accession>
<feature type="signal peptide" evidence="1">
    <location>
        <begin position="1"/>
        <end position="28"/>
    </location>
</feature>
<organism evidence="3 4">
    <name type="scientific">Micromonospora reichwaldensis</name>
    <dbReference type="NCBI Taxonomy" id="3075516"/>
    <lineage>
        <taxon>Bacteria</taxon>
        <taxon>Bacillati</taxon>
        <taxon>Actinomycetota</taxon>
        <taxon>Actinomycetes</taxon>
        <taxon>Micromonosporales</taxon>
        <taxon>Micromonosporaceae</taxon>
        <taxon>Micromonospora</taxon>
    </lineage>
</organism>
<feature type="chain" id="PRO_5045174727" evidence="1">
    <location>
        <begin position="29"/>
        <end position="254"/>
    </location>
</feature>
<dbReference type="PANTHER" id="PTHR35569:SF1">
    <property type="entry name" value="CYANAMIDE HYDRATASE DDI2-RELATED"/>
    <property type="match status" value="1"/>
</dbReference>
<evidence type="ECO:0000256" key="1">
    <source>
        <dbReference type="SAM" id="SignalP"/>
    </source>
</evidence>
<evidence type="ECO:0000259" key="2">
    <source>
        <dbReference type="Pfam" id="PF01966"/>
    </source>
</evidence>
<protein>
    <submittedName>
        <fullName evidence="3">HD domain-containing protein</fullName>
    </submittedName>
</protein>
<dbReference type="PANTHER" id="PTHR35569">
    <property type="entry name" value="CYANAMIDE HYDRATASE DDI2-RELATED"/>
    <property type="match status" value="1"/>
</dbReference>
<keyword evidence="1" id="KW-0732">Signal</keyword>
<dbReference type="Proteomes" id="UP001180973">
    <property type="component" value="Unassembled WGS sequence"/>
</dbReference>
<dbReference type="InterPro" id="IPR006674">
    <property type="entry name" value="HD_domain"/>
</dbReference>
<sequence>MTPSFSRRTALGTGLAAGAGMLAGLAPAAPAAAHAAPDADLSFPSTRLAREAARLIDEAQEAYLRNHSLRSFLFAREAAAQAGRRPGRDYDEEVVFLICALHDMGLTARANSDQRFEMDGADFAARFLEERGVTDRRVDTVWDAIAMHTTRSFRDSPVFQRRRPPEIGIAQTGISIDLMGINSPVPPGYADRVHRRHPRLGGARAVTDAIVAQALANPRKAPAATLPGEILHQRHPELPYLTWDMLLNSNAWGD</sequence>
<dbReference type="SUPFAM" id="SSF109604">
    <property type="entry name" value="HD-domain/PDEase-like"/>
    <property type="match status" value="1"/>
</dbReference>
<name>A0ABU2WUL5_9ACTN</name>
<gene>
    <name evidence="3" type="ORF">RM555_08570</name>
</gene>
<dbReference type="RefSeq" id="WP_311411224.1">
    <property type="nucleotide sequence ID" value="NZ_JAVRFL010000008.1"/>
</dbReference>
<feature type="domain" description="HD" evidence="2">
    <location>
        <begin position="66"/>
        <end position="154"/>
    </location>
</feature>
<evidence type="ECO:0000313" key="4">
    <source>
        <dbReference type="Proteomes" id="UP001180973"/>
    </source>
</evidence>
<dbReference type="Pfam" id="PF01966">
    <property type="entry name" value="HD"/>
    <property type="match status" value="1"/>
</dbReference>
<dbReference type="PROSITE" id="PS51318">
    <property type="entry name" value="TAT"/>
    <property type="match status" value="1"/>
</dbReference>
<dbReference type="Gene3D" id="1.10.3210.10">
    <property type="entry name" value="Hypothetical protein af1432"/>
    <property type="match status" value="1"/>
</dbReference>
<reference evidence="3" key="1">
    <citation type="submission" date="2023-09" db="EMBL/GenBank/DDBJ databases">
        <title>30 novel species of actinomycetes from the DSMZ collection.</title>
        <authorList>
            <person name="Nouioui I."/>
        </authorList>
    </citation>
    <scope>NUCLEOTIDE SEQUENCE</scope>
    <source>
        <strain evidence="3">DSM 115977</strain>
    </source>
</reference>
<proteinExistence type="predicted"/>